<dbReference type="AlphaFoldDB" id="A0A0N0BKN1"/>
<dbReference type="Proteomes" id="UP000053105">
    <property type="component" value="Unassembled WGS sequence"/>
</dbReference>
<keyword evidence="4" id="KW-1185">Reference proteome</keyword>
<feature type="signal peptide" evidence="2">
    <location>
        <begin position="1"/>
        <end position="25"/>
    </location>
</feature>
<accession>A0A0N0BKN1</accession>
<feature type="chain" id="PRO_5005844921" description="Secreted protein" evidence="2">
    <location>
        <begin position="26"/>
        <end position="89"/>
    </location>
</feature>
<evidence type="ECO:0000313" key="3">
    <source>
        <dbReference type="EMBL" id="KOX80664.1"/>
    </source>
</evidence>
<name>A0A0N0BKN1_9HYME</name>
<feature type="region of interest" description="Disordered" evidence="1">
    <location>
        <begin position="22"/>
        <end position="41"/>
    </location>
</feature>
<gene>
    <name evidence="3" type="ORF">WN51_01952</name>
</gene>
<feature type="region of interest" description="Disordered" evidence="1">
    <location>
        <begin position="46"/>
        <end position="89"/>
    </location>
</feature>
<organism evidence="3 4">
    <name type="scientific">Melipona quadrifasciata</name>
    <dbReference type="NCBI Taxonomy" id="166423"/>
    <lineage>
        <taxon>Eukaryota</taxon>
        <taxon>Metazoa</taxon>
        <taxon>Ecdysozoa</taxon>
        <taxon>Arthropoda</taxon>
        <taxon>Hexapoda</taxon>
        <taxon>Insecta</taxon>
        <taxon>Pterygota</taxon>
        <taxon>Neoptera</taxon>
        <taxon>Endopterygota</taxon>
        <taxon>Hymenoptera</taxon>
        <taxon>Apocrita</taxon>
        <taxon>Aculeata</taxon>
        <taxon>Apoidea</taxon>
        <taxon>Anthophila</taxon>
        <taxon>Apidae</taxon>
        <taxon>Melipona</taxon>
    </lineage>
</organism>
<protein>
    <recommendedName>
        <fullName evidence="5">Secreted protein</fullName>
    </recommendedName>
</protein>
<sequence>MVTNVRHRLALFSLLPVSLRATTSSFQRREQRRKRHHARPEPFLLLYGFNKSPGGNSRRVGPSIKPTDIPSTPPSPRYGKRNDSCGINR</sequence>
<proteinExistence type="predicted"/>
<dbReference type="EMBL" id="KQ435698">
    <property type="protein sequence ID" value="KOX80664.1"/>
    <property type="molecule type" value="Genomic_DNA"/>
</dbReference>
<keyword evidence="2" id="KW-0732">Signal</keyword>
<reference evidence="3 4" key="1">
    <citation type="submission" date="2015-07" db="EMBL/GenBank/DDBJ databases">
        <title>The genome of Melipona quadrifasciata.</title>
        <authorList>
            <person name="Pan H."/>
            <person name="Kapheim K."/>
        </authorList>
    </citation>
    <scope>NUCLEOTIDE SEQUENCE [LARGE SCALE GENOMIC DNA]</scope>
    <source>
        <strain evidence="3">0111107301</strain>
        <tissue evidence="3">Whole body</tissue>
    </source>
</reference>
<evidence type="ECO:0008006" key="5">
    <source>
        <dbReference type="Google" id="ProtNLM"/>
    </source>
</evidence>
<evidence type="ECO:0000313" key="4">
    <source>
        <dbReference type="Proteomes" id="UP000053105"/>
    </source>
</evidence>
<evidence type="ECO:0000256" key="2">
    <source>
        <dbReference type="SAM" id="SignalP"/>
    </source>
</evidence>
<evidence type="ECO:0000256" key="1">
    <source>
        <dbReference type="SAM" id="MobiDB-lite"/>
    </source>
</evidence>